<dbReference type="KEGG" id="cca:CCA_00613"/>
<sequence>MMKKQESSIRRAQKIKKFYKNTTCAIILPRFSFPAPLTKKI</sequence>
<reference evidence="1 2" key="1">
    <citation type="journal article" date="2003" name="Nucleic Acids Res.">
        <title>Genome sequence of Chlamydophila caviae (Chlamydia psittaci GPIC): examining the role of niche-specific genes in the evolution of the Chlamydiaceae.</title>
        <authorList>
            <person name="Read T.D."/>
            <person name="Myers G.S.A."/>
            <person name="Brunham R.C."/>
            <person name="Nelson W.C."/>
            <person name="Paulsen I.T."/>
            <person name="Heidelberg J.F."/>
            <person name="Holtzapple E.K."/>
            <person name="Khouri H.M."/>
            <person name="Federova N.B."/>
            <person name="Carty H.A."/>
            <person name="Umayam L.A."/>
            <person name="Haft D.H."/>
            <person name="Peterson J.D."/>
            <person name="Beanan M.J."/>
            <person name="White O."/>
            <person name="Salzberg S.L."/>
            <person name="Hsia R.-C."/>
            <person name="McClarty G."/>
            <person name="Rank R.G."/>
            <person name="Bavoil P.M."/>
            <person name="Fraser C.M."/>
        </authorList>
    </citation>
    <scope>NUCLEOTIDE SEQUENCE [LARGE SCALE GENOMIC DNA]</scope>
    <source>
        <strain evidence="2">ATCC VR-813 / DSM 19441 / 03DC25 / GPIC</strain>
    </source>
</reference>
<keyword evidence="2" id="KW-1185">Reference proteome</keyword>
<proteinExistence type="predicted"/>
<organism evidence="1 2">
    <name type="scientific">Chlamydia caviae (strain ATCC VR-813 / DSM 19441 / 03DC25 / GPIC)</name>
    <name type="common">Chlamydophila caviae</name>
    <dbReference type="NCBI Taxonomy" id="227941"/>
    <lineage>
        <taxon>Bacteria</taxon>
        <taxon>Pseudomonadati</taxon>
        <taxon>Chlamydiota</taxon>
        <taxon>Chlamydiia</taxon>
        <taxon>Chlamydiales</taxon>
        <taxon>Chlamydiaceae</taxon>
        <taxon>Chlamydia/Chlamydophila group</taxon>
        <taxon>Chlamydia</taxon>
    </lineage>
</organism>
<name>Q822R6_CHLCV</name>
<dbReference type="AlphaFoldDB" id="Q822R6"/>
<dbReference type="Proteomes" id="UP000002193">
    <property type="component" value="Chromosome"/>
</dbReference>
<gene>
    <name evidence="1" type="ordered locus">CCA_00613</name>
</gene>
<accession>Q822R6</accession>
<dbReference type="EMBL" id="AE015925">
    <property type="protein sequence ID" value="AAP05355.1"/>
    <property type="molecule type" value="Genomic_DNA"/>
</dbReference>
<dbReference type="HOGENOM" id="CLU_3267590_0_0_0"/>
<dbReference type="STRING" id="227941.CCA_00613"/>
<evidence type="ECO:0000313" key="1">
    <source>
        <dbReference type="EMBL" id="AAP05355.1"/>
    </source>
</evidence>
<protein>
    <submittedName>
        <fullName evidence="1">Uncharacterized protein</fullName>
    </submittedName>
</protein>
<evidence type="ECO:0000313" key="2">
    <source>
        <dbReference type="Proteomes" id="UP000002193"/>
    </source>
</evidence>